<feature type="compositionally biased region" description="Polar residues" evidence="1">
    <location>
        <begin position="200"/>
        <end position="228"/>
    </location>
</feature>
<comment type="caution">
    <text evidence="3">The sequence shown here is derived from an EMBL/GenBank/DDBJ whole genome shotgun (WGS) entry which is preliminary data.</text>
</comment>
<gene>
    <name evidence="3" type="ORF">ANN_18989</name>
</gene>
<dbReference type="PANTHER" id="PTHR19303">
    <property type="entry name" value="TRANSPOSON"/>
    <property type="match status" value="1"/>
</dbReference>
<dbReference type="InterPro" id="IPR004875">
    <property type="entry name" value="DDE_SF_endonuclease_dom"/>
</dbReference>
<feature type="region of interest" description="Disordered" evidence="1">
    <location>
        <begin position="190"/>
        <end position="256"/>
    </location>
</feature>
<protein>
    <recommendedName>
        <fullName evidence="2">DDE-1 domain-containing protein</fullName>
    </recommendedName>
</protein>
<evidence type="ECO:0000256" key="1">
    <source>
        <dbReference type="SAM" id="MobiDB-lite"/>
    </source>
</evidence>
<dbReference type="Proteomes" id="UP001148838">
    <property type="component" value="Unassembled WGS sequence"/>
</dbReference>
<name>A0ABQ8SRT4_PERAM</name>
<keyword evidence="4" id="KW-1185">Reference proteome</keyword>
<organism evidence="3 4">
    <name type="scientific">Periplaneta americana</name>
    <name type="common">American cockroach</name>
    <name type="synonym">Blatta americana</name>
    <dbReference type="NCBI Taxonomy" id="6978"/>
    <lineage>
        <taxon>Eukaryota</taxon>
        <taxon>Metazoa</taxon>
        <taxon>Ecdysozoa</taxon>
        <taxon>Arthropoda</taxon>
        <taxon>Hexapoda</taxon>
        <taxon>Insecta</taxon>
        <taxon>Pterygota</taxon>
        <taxon>Neoptera</taxon>
        <taxon>Polyneoptera</taxon>
        <taxon>Dictyoptera</taxon>
        <taxon>Blattodea</taxon>
        <taxon>Blattoidea</taxon>
        <taxon>Blattidae</taxon>
        <taxon>Blattinae</taxon>
        <taxon>Periplaneta</taxon>
    </lineage>
</organism>
<dbReference type="InterPro" id="IPR050863">
    <property type="entry name" value="CenT-Element_Derived"/>
</dbReference>
<evidence type="ECO:0000259" key="2">
    <source>
        <dbReference type="Pfam" id="PF03184"/>
    </source>
</evidence>
<evidence type="ECO:0000313" key="4">
    <source>
        <dbReference type="Proteomes" id="UP001148838"/>
    </source>
</evidence>
<proteinExistence type="predicted"/>
<dbReference type="Pfam" id="PF03184">
    <property type="entry name" value="DDE_1"/>
    <property type="match status" value="1"/>
</dbReference>
<sequence>MRKLCDSRWCYFCDREPHSTIFFVFPRVNYRDHFIAGGPSGSSGCANPSGWMQEENFLQFLKHFHSVAKSTLDKPVLLLPDNHGSHLSIDGLNFAKANEIIMLSFPPRCSHRLQPLDRAVFGPFKRYYNTAADAWMLNNPGKTMTIYDIPGIVSTAYPLAMTPSNIQSGFRCTGIFPFNRDIFTDEDFAPGYVLDRPQPEINNEGQPGPSNTGCSEPTTNGTKSSTSNENRETSMTELTDPKPSTSNGNRSPQNIL</sequence>
<accession>A0ABQ8SRT4</accession>
<evidence type="ECO:0000313" key="3">
    <source>
        <dbReference type="EMBL" id="KAJ4436357.1"/>
    </source>
</evidence>
<reference evidence="3 4" key="1">
    <citation type="journal article" date="2022" name="Allergy">
        <title>Genome assembly and annotation of Periplaneta americana reveal a comprehensive cockroach allergen profile.</title>
        <authorList>
            <person name="Wang L."/>
            <person name="Xiong Q."/>
            <person name="Saelim N."/>
            <person name="Wang L."/>
            <person name="Nong W."/>
            <person name="Wan A.T."/>
            <person name="Shi M."/>
            <person name="Liu X."/>
            <person name="Cao Q."/>
            <person name="Hui J.H.L."/>
            <person name="Sookrung N."/>
            <person name="Leung T.F."/>
            <person name="Tungtrongchitr A."/>
            <person name="Tsui S.K.W."/>
        </authorList>
    </citation>
    <scope>NUCLEOTIDE SEQUENCE [LARGE SCALE GENOMIC DNA]</scope>
    <source>
        <strain evidence="3">PWHHKU_190912</strain>
    </source>
</reference>
<dbReference type="PANTHER" id="PTHR19303:SF74">
    <property type="entry name" value="POGO TRANSPOSABLE ELEMENT WITH KRAB DOMAIN"/>
    <property type="match status" value="1"/>
</dbReference>
<dbReference type="EMBL" id="JAJSOF020000023">
    <property type="protein sequence ID" value="KAJ4436357.1"/>
    <property type="molecule type" value="Genomic_DNA"/>
</dbReference>
<feature type="compositionally biased region" description="Polar residues" evidence="1">
    <location>
        <begin position="235"/>
        <end position="256"/>
    </location>
</feature>
<feature type="domain" description="DDE-1" evidence="2">
    <location>
        <begin position="46"/>
        <end position="170"/>
    </location>
</feature>